<dbReference type="EMBL" id="KM462872">
    <property type="protein sequence ID" value="AIT94378.1"/>
    <property type="molecule type" value="Genomic_DNA"/>
</dbReference>
<dbReference type="GeneID" id="22159629"/>
<keyword evidence="1" id="KW-0378">Hydrolase</keyword>
<dbReference type="AlphaFoldDB" id="A0A097KMH2"/>
<evidence type="ECO:0000313" key="1">
    <source>
        <dbReference type="EMBL" id="AIT94378.1"/>
    </source>
</evidence>
<proteinExistence type="predicted"/>
<name>A0A097KMH2_9CHLO</name>
<accession>A0A097KMH2</accession>
<keyword evidence="1" id="KW-0934">Plastid</keyword>
<protein>
    <submittedName>
        <fullName evidence="1">Putative HNH homing endonuclease</fullName>
    </submittedName>
</protein>
<geneLocation type="chloroplast" evidence="1"/>
<dbReference type="GO" id="GO:0004519">
    <property type="term" value="F:endonuclease activity"/>
    <property type="evidence" value="ECO:0007669"/>
    <property type="project" value="UniProtKB-KW"/>
</dbReference>
<organism evidence="1">
    <name type="scientific">Xylochloris irregularis</name>
    <dbReference type="NCBI Taxonomy" id="480381"/>
    <lineage>
        <taxon>Eukaryota</taxon>
        <taxon>Viridiplantae</taxon>
        <taxon>Chlorophyta</taxon>
        <taxon>core chlorophytes</taxon>
        <taxon>Trebouxiophyceae</taxon>
        <taxon>Trebouxiophyceae incertae sedis</taxon>
        <taxon>Xylochloris</taxon>
    </lineage>
</organism>
<keyword evidence="1" id="KW-0150">Chloroplast</keyword>
<keyword evidence="1" id="KW-0540">Nuclease</keyword>
<gene>
    <name evidence="1" type="primary">orf108</name>
</gene>
<reference evidence="1" key="1">
    <citation type="journal article" date="2014" name="BMC Evol. Biol.">
        <title>Chloroplast phylogenomic analysis resolves deep-level relationships within the green algal class Trebouxiophyceae.</title>
        <authorList>
            <person name="Lemieux C."/>
            <person name="Otis C."/>
            <person name="Turmel M."/>
        </authorList>
    </citation>
    <scope>NUCLEOTIDE SEQUENCE</scope>
</reference>
<dbReference type="RefSeq" id="YP_009105653.1">
    <property type="nucleotide sequence ID" value="NC_025534.1"/>
</dbReference>
<keyword evidence="1" id="KW-0255">Endonuclease</keyword>
<sequence>MLNNLEEGKLLIAKYAGTLGGKKTDSSRKKEKSFFYSERWQKTFGYKDAGKRNVLSDALAKVNADITKNNPEQRSHAGKKGAKVTIEKQKKTSLVYLTPKLLFRREEI</sequence>